<protein>
    <recommendedName>
        <fullName evidence="4">Ribosomal protein S12</fullName>
    </recommendedName>
</protein>
<accession>A0AAV2KK19</accession>
<evidence type="ECO:0000313" key="2">
    <source>
        <dbReference type="EMBL" id="CAL1588626.1"/>
    </source>
</evidence>
<dbReference type="Proteomes" id="UP001497482">
    <property type="component" value="Chromosome 18"/>
</dbReference>
<keyword evidence="3" id="KW-1185">Reference proteome</keyword>
<proteinExistence type="predicted"/>
<organism evidence="2 3">
    <name type="scientific">Knipowitschia caucasica</name>
    <name type="common">Caucasian dwarf goby</name>
    <name type="synonym">Pomatoschistus caucasicus</name>
    <dbReference type="NCBI Taxonomy" id="637954"/>
    <lineage>
        <taxon>Eukaryota</taxon>
        <taxon>Metazoa</taxon>
        <taxon>Chordata</taxon>
        <taxon>Craniata</taxon>
        <taxon>Vertebrata</taxon>
        <taxon>Euteleostomi</taxon>
        <taxon>Actinopterygii</taxon>
        <taxon>Neopterygii</taxon>
        <taxon>Teleostei</taxon>
        <taxon>Neoteleostei</taxon>
        <taxon>Acanthomorphata</taxon>
        <taxon>Gobiaria</taxon>
        <taxon>Gobiiformes</taxon>
        <taxon>Gobioidei</taxon>
        <taxon>Gobiidae</taxon>
        <taxon>Gobiinae</taxon>
        <taxon>Knipowitschia</taxon>
    </lineage>
</organism>
<evidence type="ECO:0000256" key="1">
    <source>
        <dbReference type="SAM" id="MobiDB-lite"/>
    </source>
</evidence>
<feature type="compositionally biased region" description="Basic and acidic residues" evidence="1">
    <location>
        <begin position="58"/>
        <end position="71"/>
    </location>
</feature>
<evidence type="ECO:0000313" key="3">
    <source>
        <dbReference type="Proteomes" id="UP001497482"/>
    </source>
</evidence>
<feature type="region of interest" description="Disordered" evidence="1">
    <location>
        <begin position="1"/>
        <end position="71"/>
    </location>
</feature>
<sequence>MRQPITSRPDSALANQQRRCSRGIIQPAEQNSGKQEHLFVIFTDTSRKKPLGKNGPQEVKEKASSKEKNDWKPGHPIYLSFLQPREVLRCQNGKNTKHRHYIMQCLFGGVPDPYNVSVRTSGCLQRLDRCL</sequence>
<dbReference type="EMBL" id="OZ035840">
    <property type="protein sequence ID" value="CAL1588626.1"/>
    <property type="molecule type" value="Genomic_DNA"/>
</dbReference>
<feature type="compositionally biased region" description="Polar residues" evidence="1">
    <location>
        <begin position="1"/>
        <end position="18"/>
    </location>
</feature>
<gene>
    <name evidence="2" type="ORF">KC01_LOCUS18390</name>
</gene>
<name>A0AAV2KK19_KNICA</name>
<dbReference type="AlphaFoldDB" id="A0AAV2KK19"/>
<evidence type="ECO:0008006" key="4">
    <source>
        <dbReference type="Google" id="ProtNLM"/>
    </source>
</evidence>
<reference evidence="2 3" key="1">
    <citation type="submission" date="2024-04" db="EMBL/GenBank/DDBJ databases">
        <authorList>
            <person name="Waldvogel A.-M."/>
            <person name="Schoenle A."/>
        </authorList>
    </citation>
    <scope>NUCLEOTIDE SEQUENCE [LARGE SCALE GENOMIC DNA]</scope>
</reference>